<reference evidence="2" key="1">
    <citation type="submission" date="2019-07" db="EMBL/GenBank/DDBJ databases">
        <title>Genomic Encyclopedia of Type Strains, Phase IV (KMG-IV): sequencing the most valuable type-strain genomes for metagenomic binning, comparative biology and taxonomic classification.</title>
        <authorList>
            <person name="Goeker M."/>
        </authorList>
    </citation>
    <scope>NUCLEOTIDE SEQUENCE</scope>
    <source>
        <strain evidence="2">DSM 44596</strain>
    </source>
</reference>
<evidence type="ECO:0000313" key="2">
    <source>
        <dbReference type="EMBL" id="TYQ03218.1"/>
    </source>
</evidence>
<comment type="caution">
    <text evidence="2">The sequence shown here is derived from an EMBL/GenBank/DDBJ whole genome shotgun (WGS) entry which is preliminary data.</text>
</comment>
<dbReference type="GO" id="GO:0051213">
    <property type="term" value="F:dioxygenase activity"/>
    <property type="evidence" value="ECO:0007669"/>
    <property type="project" value="UniProtKB-KW"/>
</dbReference>
<dbReference type="CDD" id="cd06587">
    <property type="entry name" value="VOC"/>
    <property type="match status" value="1"/>
</dbReference>
<protein>
    <submittedName>
        <fullName evidence="2">Catechol 2,3-dioxygenase-like lactoylglutathione lyase family enzyme</fullName>
    </submittedName>
</protein>
<sequence length="199" mass="21713">MRVTKQRECEMTNTEFELGGVCHLALVCQDMERTVDFYTNVLGMKLSMTLSLPGGGQHFFFDMGGGQFIAFFWFADAAPHAPGIAAPAAIPGIGKEIASAHGSMNHVSFKIPLDKFDEYKAKLEAKGVQTGPMLNHDMSERGISFGESDSTFVRSIYFFDPDGILLEFAAWTRELREDDVKHAPRTADGGLGTPVGAAK</sequence>
<dbReference type="PROSITE" id="PS51819">
    <property type="entry name" value="VOC"/>
    <property type="match status" value="1"/>
</dbReference>
<name>A0A652YMX3_NOCGL</name>
<feature type="domain" description="VOC" evidence="1">
    <location>
        <begin position="20"/>
        <end position="171"/>
    </location>
</feature>
<evidence type="ECO:0000259" key="1">
    <source>
        <dbReference type="PROSITE" id="PS51819"/>
    </source>
</evidence>
<dbReference type="SUPFAM" id="SSF54593">
    <property type="entry name" value="Glyoxalase/Bleomycin resistance protein/Dihydroxybiphenyl dioxygenase"/>
    <property type="match status" value="1"/>
</dbReference>
<dbReference type="AlphaFoldDB" id="A0A652YMX3"/>
<dbReference type="PANTHER" id="PTHR21366">
    <property type="entry name" value="GLYOXALASE FAMILY PROTEIN"/>
    <property type="match status" value="1"/>
</dbReference>
<dbReference type="InterPro" id="IPR029068">
    <property type="entry name" value="Glyas_Bleomycin-R_OHBP_Dase"/>
</dbReference>
<organism evidence="2">
    <name type="scientific">Nocardia globerula</name>
    <dbReference type="NCBI Taxonomy" id="1818"/>
    <lineage>
        <taxon>Bacteria</taxon>
        <taxon>Bacillati</taxon>
        <taxon>Actinomycetota</taxon>
        <taxon>Actinomycetes</taxon>
        <taxon>Mycobacteriales</taxon>
        <taxon>Nocardiaceae</taxon>
        <taxon>Nocardia</taxon>
    </lineage>
</organism>
<gene>
    <name evidence="2" type="ORF">FNL38_105368</name>
</gene>
<dbReference type="GO" id="GO:0016829">
    <property type="term" value="F:lyase activity"/>
    <property type="evidence" value="ECO:0007669"/>
    <property type="project" value="UniProtKB-KW"/>
</dbReference>
<dbReference type="PANTHER" id="PTHR21366:SF31">
    <property type="entry name" value="METALLOTHIOL TRANSFERASE FOSB"/>
    <property type="match status" value="1"/>
</dbReference>
<proteinExistence type="predicted"/>
<keyword evidence="2" id="KW-0456">Lyase</keyword>
<accession>A0A652YMX3</accession>
<dbReference type="InterPro" id="IPR050383">
    <property type="entry name" value="GlyoxalaseI/FosfomycinResist"/>
</dbReference>
<dbReference type="InterPro" id="IPR004360">
    <property type="entry name" value="Glyas_Fos-R_dOase_dom"/>
</dbReference>
<dbReference type="Gene3D" id="3.10.180.10">
    <property type="entry name" value="2,3-Dihydroxybiphenyl 1,2-Dioxygenase, domain 1"/>
    <property type="match status" value="1"/>
</dbReference>
<keyword evidence="2" id="KW-0560">Oxidoreductase</keyword>
<keyword evidence="2" id="KW-0223">Dioxygenase</keyword>
<dbReference type="Pfam" id="PF00903">
    <property type="entry name" value="Glyoxalase"/>
    <property type="match status" value="1"/>
</dbReference>
<dbReference type="EMBL" id="VNIQ01000005">
    <property type="protein sequence ID" value="TYQ03218.1"/>
    <property type="molecule type" value="Genomic_DNA"/>
</dbReference>
<dbReference type="InterPro" id="IPR037523">
    <property type="entry name" value="VOC_core"/>
</dbReference>